<protein>
    <submittedName>
        <fullName evidence="9">DevC</fullName>
        <ecNumber evidence="9">3.6.3.-</ecNumber>
    </submittedName>
</protein>
<dbReference type="GeneID" id="77286924"/>
<feature type="domain" description="ABC3 transporter permease C-terminal" evidence="8">
    <location>
        <begin position="277"/>
        <end position="382"/>
    </location>
</feature>
<dbReference type="HOGENOM" id="CLU_000604_8_9_3"/>
<organism evidence="9 10">
    <name type="scientific">Planktothrix agardhii (strain NIVA-CYA 126/8)</name>
    <dbReference type="NCBI Taxonomy" id="388467"/>
    <lineage>
        <taxon>Bacteria</taxon>
        <taxon>Bacillati</taxon>
        <taxon>Cyanobacteriota</taxon>
        <taxon>Cyanophyceae</taxon>
        <taxon>Oscillatoriophycideae</taxon>
        <taxon>Oscillatoriales</taxon>
        <taxon>Microcoleaceae</taxon>
        <taxon>Planktothrix</taxon>
    </lineage>
</organism>
<feature type="transmembrane region" description="Helical" evidence="7">
    <location>
        <begin position="267"/>
        <end position="291"/>
    </location>
</feature>
<accession>A0A073CD78</accession>
<evidence type="ECO:0000256" key="7">
    <source>
        <dbReference type="SAM" id="Phobius"/>
    </source>
</evidence>
<keyword evidence="2" id="KW-0813">Transport</keyword>
<evidence type="ECO:0000259" key="8">
    <source>
        <dbReference type="Pfam" id="PF02687"/>
    </source>
</evidence>
<keyword evidence="3" id="KW-1003">Cell membrane</keyword>
<feature type="transmembrane region" description="Helical" evidence="7">
    <location>
        <begin position="26"/>
        <end position="46"/>
    </location>
</feature>
<dbReference type="RefSeq" id="WP_042152019.1">
    <property type="nucleotide sequence ID" value="NZ_CM002803.1"/>
</dbReference>
<keyword evidence="9" id="KW-0378">Hydrolase</keyword>
<evidence type="ECO:0000256" key="5">
    <source>
        <dbReference type="ARBA" id="ARBA00022989"/>
    </source>
</evidence>
<feature type="transmembrane region" description="Helical" evidence="7">
    <location>
        <begin position="323"/>
        <end position="344"/>
    </location>
</feature>
<sequence>MIGFIQRLTNRTPLGWLQLSHDKARMLVALSGIAFADVLIFMQLGFQTALYDSNTRLHNHLDADIFIISPQARNLVNLSTLPRRRLYQAMDVPGVKSADPLYVNFSDWKNPKTGKKTAILVIGFDPRQSAFNLPEVQQNLDVIKLADQVLFDRASRGDYQEVIAKVDQGEIVSTELEKRTLKIAGLFKVGASFAADGTLITSDRNFLRLFPRRKPGGISAGLVKVEPGYDVQKVATDLQNYLPKDVKVLTNEQFLAFEKDYWSKNTAIGFVFSLGTAMGFVVGVIIVYQVLATDVADHTPEYATFKAMGFRNAYLLGIVFEEAIILAIMGFIPGATISLGLYRLTRQATNLPLYMTLIRAVQVLVLTIIMCMLSGAIATRKLQAADPADIF</sequence>
<keyword evidence="6 7" id="KW-0472">Membrane</keyword>
<dbReference type="PATRIC" id="fig|388467.6.peg.609"/>
<dbReference type="InterPro" id="IPR005891">
    <property type="entry name" value="DevC"/>
</dbReference>
<evidence type="ECO:0000256" key="3">
    <source>
        <dbReference type="ARBA" id="ARBA00022475"/>
    </source>
</evidence>
<dbReference type="GO" id="GO:0005886">
    <property type="term" value="C:plasma membrane"/>
    <property type="evidence" value="ECO:0007669"/>
    <property type="project" value="UniProtKB-SubCell"/>
</dbReference>
<name>A0A073CD78_PLAA1</name>
<dbReference type="eggNOG" id="COG0577">
    <property type="taxonomic scope" value="Bacteria"/>
</dbReference>
<evidence type="ECO:0000313" key="9">
    <source>
        <dbReference type="EMBL" id="KEI65842.1"/>
    </source>
</evidence>
<dbReference type="Pfam" id="PF02687">
    <property type="entry name" value="FtsX"/>
    <property type="match status" value="1"/>
</dbReference>
<comment type="subcellular location">
    <subcellularLocation>
        <location evidence="1">Cell membrane</location>
        <topology evidence="1">Multi-pass membrane protein</topology>
    </subcellularLocation>
</comment>
<keyword evidence="5 7" id="KW-1133">Transmembrane helix</keyword>
<keyword evidence="4 7" id="KW-0812">Transmembrane</keyword>
<dbReference type="PANTHER" id="PTHR43738:SF1">
    <property type="entry name" value="HEMIN TRANSPORT SYSTEM PERMEASE PROTEIN HRTB-RELATED"/>
    <property type="match status" value="1"/>
</dbReference>
<evidence type="ECO:0000256" key="2">
    <source>
        <dbReference type="ARBA" id="ARBA00022448"/>
    </source>
</evidence>
<keyword evidence="10" id="KW-1185">Reference proteome</keyword>
<evidence type="ECO:0000256" key="1">
    <source>
        <dbReference type="ARBA" id="ARBA00004651"/>
    </source>
</evidence>
<dbReference type="EC" id="3.6.3.-" evidence="9"/>
<dbReference type="PANTHER" id="PTHR43738">
    <property type="entry name" value="ABC TRANSPORTER, MEMBRANE PROTEIN"/>
    <property type="match status" value="1"/>
</dbReference>
<feature type="transmembrane region" description="Helical" evidence="7">
    <location>
        <begin position="356"/>
        <end position="378"/>
    </location>
</feature>
<dbReference type="GO" id="GO:0016787">
    <property type="term" value="F:hydrolase activity"/>
    <property type="evidence" value="ECO:0007669"/>
    <property type="project" value="UniProtKB-KW"/>
</dbReference>
<dbReference type="InterPro" id="IPR051125">
    <property type="entry name" value="ABC-4/HrtB_transporter"/>
</dbReference>
<proteinExistence type="predicted"/>
<dbReference type="NCBIfam" id="TIGR01185">
    <property type="entry name" value="devC"/>
    <property type="match status" value="1"/>
</dbReference>
<evidence type="ECO:0000256" key="6">
    <source>
        <dbReference type="ARBA" id="ARBA00023136"/>
    </source>
</evidence>
<evidence type="ECO:0000256" key="4">
    <source>
        <dbReference type="ARBA" id="ARBA00022692"/>
    </source>
</evidence>
<dbReference type="Proteomes" id="UP000027395">
    <property type="component" value="Chromosome"/>
</dbReference>
<dbReference type="EMBL" id="CM002803">
    <property type="protein sequence ID" value="KEI65842.1"/>
    <property type="molecule type" value="Genomic_DNA"/>
</dbReference>
<reference evidence="9 10" key="1">
    <citation type="journal article" date="2014" name="Appl. Environ. Microbiol.">
        <title>Elucidation of insertion elements encoded on plasmids and in vitro construction of shuttle vectors from the toxic cyanobacterium Planktothrix.</title>
        <authorList>
            <person name="Christiansen G."/>
            <person name="Goesmann A."/>
            <person name="Kurmayer R."/>
        </authorList>
    </citation>
    <scope>NUCLEOTIDE SEQUENCE [LARGE SCALE GENOMIC DNA]</scope>
    <source>
        <strain evidence="9 10">NIVA-CYA 126/8</strain>
    </source>
</reference>
<dbReference type="STRING" id="388467.A19Y_0670"/>
<dbReference type="PIRSF" id="PIRSF031773">
    <property type="entry name" value="DevC"/>
    <property type="match status" value="1"/>
</dbReference>
<gene>
    <name evidence="9" type="primary">devC</name>
    <name evidence="9" type="ORF">A19Y_0670</name>
</gene>
<dbReference type="InterPro" id="IPR003838">
    <property type="entry name" value="ABC3_permease_C"/>
</dbReference>
<evidence type="ECO:0000313" key="10">
    <source>
        <dbReference type="Proteomes" id="UP000027395"/>
    </source>
</evidence>
<dbReference type="AlphaFoldDB" id="A0A073CD78"/>